<reference evidence="1 2" key="1">
    <citation type="journal article" date="2010" name="Nat. Biotechnol.">
        <title>Genome sequence of the model mushroom Schizophyllum commune.</title>
        <authorList>
            <person name="Ohm R.A."/>
            <person name="de Jong J.F."/>
            <person name="Lugones L.G."/>
            <person name="Aerts A."/>
            <person name="Kothe E."/>
            <person name="Stajich J.E."/>
            <person name="de Vries R.P."/>
            <person name="Record E."/>
            <person name="Levasseur A."/>
            <person name="Baker S.E."/>
            <person name="Bartholomew K.A."/>
            <person name="Coutinho P.M."/>
            <person name="Erdmann S."/>
            <person name="Fowler T.J."/>
            <person name="Gathman A.C."/>
            <person name="Lombard V."/>
            <person name="Henrissat B."/>
            <person name="Knabe N."/>
            <person name="Kuees U."/>
            <person name="Lilly W.W."/>
            <person name="Lindquist E."/>
            <person name="Lucas S."/>
            <person name="Magnuson J.K."/>
            <person name="Piumi F."/>
            <person name="Raudaskoski M."/>
            <person name="Salamov A."/>
            <person name="Schmutz J."/>
            <person name="Schwarze F.W.M.R."/>
            <person name="vanKuyk P.A."/>
            <person name="Horton J.S."/>
            <person name="Grigoriev I.V."/>
            <person name="Woesten H.A.B."/>
        </authorList>
    </citation>
    <scope>NUCLEOTIDE SEQUENCE [LARGE SCALE GENOMIC DNA]</scope>
    <source>
        <strain evidence="2">H4-8 / FGSC 9210</strain>
    </source>
</reference>
<dbReference type="RefSeq" id="XP_003025937.1">
    <property type="nucleotide sequence ID" value="XM_003025891.1"/>
</dbReference>
<dbReference type="GeneID" id="9588413"/>
<dbReference type="KEGG" id="scm:SCHCO_01165418"/>
<evidence type="ECO:0000313" key="2">
    <source>
        <dbReference type="Proteomes" id="UP000007431"/>
    </source>
</evidence>
<proteinExistence type="predicted"/>
<evidence type="ECO:0000313" key="1">
    <source>
        <dbReference type="EMBL" id="EFI91034.1"/>
    </source>
</evidence>
<sequence length="110" mass="12701">MEFIIIMEDVEFDLLARLAEAAHKYRVYSAMVACRPQMKVQHDKHPVEVLVYALKHGHGDITDVAAPFTVGRRAEEMLKVLPSQAEYTKWVRPSYPVLELQLMEFSKDLI</sequence>
<organism evidence="2">
    <name type="scientific">Schizophyllum commune (strain H4-8 / FGSC 9210)</name>
    <name type="common">Split gill fungus</name>
    <dbReference type="NCBI Taxonomy" id="578458"/>
    <lineage>
        <taxon>Eukaryota</taxon>
        <taxon>Fungi</taxon>
        <taxon>Dikarya</taxon>
        <taxon>Basidiomycota</taxon>
        <taxon>Agaricomycotina</taxon>
        <taxon>Agaricomycetes</taxon>
        <taxon>Agaricomycetidae</taxon>
        <taxon>Agaricales</taxon>
        <taxon>Schizophyllaceae</taxon>
        <taxon>Schizophyllum</taxon>
    </lineage>
</organism>
<gene>
    <name evidence="1" type="ORF">SCHCODRAFT_114957</name>
</gene>
<feature type="non-terminal residue" evidence="1">
    <location>
        <position position="110"/>
    </location>
</feature>
<dbReference type="AlphaFoldDB" id="D8QM89"/>
<keyword evidence="2" id="KW-1185">Reference proteome</keyword>
<dbReference type="VEuPathDB" id="FungiDB:SCHCODRAFT_01165418"/>
<dbReference type="HOGENOM" id="CLU_2172523_0_0_1"/>
<name>D8QM89_SCHCM</name>
<dbReference type="OMA" id="MYMMTSI"/>
<dbReference type="EMBL" id="GL377321">
    <property type="protein sequence ID" value="EFI91034.1"/>
    <property type="molecule type" value="Genomic_DNA"/>
</dbReference>
<dbReference type="Proteomes" id="UP000007431">
    <property type="component" value="Unassembled WGS sequence"/>
</dbReference>
<accession>D8QM89</accession>
<dbReference type="InParanoid" id="D8QM89"/>
<dbReference type="OrthoDB" id="3184970at2759"/>
<protein>
    <submittedName>
        <fullName evidence="1">Uncharacterized protein</fullName>
    </submittedName>
</protein>